<dbReference type="Pfam" id="PF10945">
    <property type="entry name" value="CBP_BcsR"/>
    <property type="match status" value="1"/>
</dbReference>
<feature type="compositionally biased region" description="Low complexity" evidence="1">
    <location>
        <begin position="139"/>
        <end position="150"/>
    </location>
</feature>
<dbReference type="AlphaFoldDB" id="A0A3R7F7E1"/>
<feature type="compositionally biased region" description="Low complexity" evidence="1">
    <location>
        <begin position="326"/>
        <end position="345"/>
    </location>
</feature>
<proteinExistence type="predicted"/>
<accession>A0A3R7F7E1</accession>
<evidence type="ECO:0000313" key="3">
    <source>
        <dbReference type="Proteomes" id="UP000283709"/>
    </source>
</evidence>
<feature type="region of interest" description="Disordered" evidence="1">
    <location>
        <begin position="298"/>
        <end position="357"/>
    </location>
</feature>
<protein>
    <recommendedName>
        <fullName evidence="4">Cellulose biosynthesis protein BcsR</fullName>
    </recommendedName>
</protein>
<name>A0A3R7F7E1_9BURK</name>
<dbReference type="Proteomes" id="UP000283709">
    <property type="component" value="Unassembled WGS sequence"/>
</dbReference>
<dbReference type="RefSeq" id="WP_120345914.1">
    <property type="nucleotide sequence ID" value="NZ_MCAS01000020.1"/>
</dbReference>
<evidence type="ECO:0000313" key="2">
    <source>
        <dbReference type="EMBL" id="RKF44285.1"/>
    </source>
</evidence>
<feature type="region of interest" description="Disordered" evidence="1">
    <location>
        <begin position="263"/>
        <end position="283"/>
    </location>
</feature>
<feature type="region of interest" description="Disordered" evidence="1">
    <location>
        <begin position="57"/>
        <end position="91"/>
    </location>
</feature>
<dbReference type="EMBL" id="MCAS01000020">
    <property type="protein sequence ID" value="RKF44285.1"/>
    <property type="molecule type" value="Genomic_DNA"/>
</dbReference>
<feature type="region of interest" description="Disordered" evidence="1">
    <location>
        <begin position="118"/>
        <end position="150"/>
    </location>
</feature>
<feature type="compositionally biased region" description="Basic and acidic residues" evidence="1">
    <location>
        <begin position="68"/>
        <end position="87"/>
    </location>
</feature>
<sequence>MSSSSDIEKLFDHFGGDASAYQEIGRENEARSARTRWPLLVTLDLTQPTIPAIVQRREPGAETLAQEAARKAAEEAAPSEDRQDAVPKDAASVTRAKAPLFTRSHRRDIPPVVVAAAKSAAPRGASRFGAPETNDDGTAQASASSASAAPAAPAAAQLDAATPMVTQATSAATLPHVPHMPHVPPVASAPAPTAIPPAGIAPLAQFHTPAVPVTQPMTGTPPNVLAPRTAIPAVAPRAAVPAPLQAPAPTWVQTRIPAPDWTQTPAQAHAPMPAPAYTSAPTAPRPPASILGKLFAAQPAPAPQPPAANPGESAPLQSVFDRLRGTPAQTAAAPAGATRAVTPATSNSWLVNGPRRS</sequence>
<gene>
    <name evidence="2" type="ORF">BCY88_29600</name>
</gene>
<reference evidence="2 3" key="1">
    <citation type="submission" date="2016-07" db="EMBL/GenBank/DDBJ databases">
        <title>Genome analysis of Burkholderia fungorum ES3-20.</title>
        <authorList>
            <person name="Xu D."/>
            <person name="Yao R."/>
            <person name="Zheng S."/>
        </authorList>
    </citation>
    <scope>NUCLEOTIDE SEQUENCE [LARGE SCALE GENOMIC DNA]</scope>
    <source>
        <strain evidence="2 3">ES3-20</strain>
    </source>
</reference>
<dbReference type="NCBIfam" id="NF040718">
    <property type="entry name" value="BcsP_of_Ic"/>
    <property type="match status" value="1"/>
</dbReference>
<feature type="compositionally biased region" description="Low complexity" evidence="1">
    <location>
        <begin position="265"/>
        <end position="282"/>
    </location>
</feature>
<organism evidence="2 3">
    <name type="scientific">Paraburkholderia fungorum</name>
    <dbReference type="NCBI Taxonomy" id="134537"/>
    <lineage>
        <taxon>Bacteria</taxon>
        <taxon>Pseudomonadati</taxon>
        <taxon>Pseudomonadota</taxon>
        <taxon>Betaproteobacteria</taxon>
        <taxon>Burkholderiales</taxon>
        <taxon>Burkholderiaceae</taxon>
        <taxon>Paraburkholderia</taxon>
    </lineage>
</organism>
<dbReference type="OrthoDB" id="8812063at2"/>
<dbReference type="InterPro" id="IPR024487">
    <property type="entry name" value="CBP_BcsR"/>
</dbReference>
<evidence type="ECO:0008006" key="4">
    <source>
        <dbReference type="Google" id="ProtNLM"/>
    </source>
</evidence>
<comment type="caution">
    <text evidence="2">The sequence shown here is derived from an EMBL/GenBank/DDBJ whole genome shotgun (WGS) entry which is preliminary data.</text>
</comment>
<evidence type="ECO:0000256" key="1">
    <source>
        <dbReference type="SAM" id="MobiDB-lite"/>
    </source>
</evidence>